<dbReference type="RefSeq" id="WP_106773263.1">
    <property type="nucleotide sequence ID" value="NZ_PXYK01000015.1"/>
</dbReference>
<dbReference type="GO" id="GO:0005886">
    <property type="term" value="C:plasma membrane"/>
    <property type="evidence" value="ECO:0007669"/>
    <property type="project" value="UniProtKB-SubCell"/>
</dbReference>
<feature type="transmembrane region" description="Helical" evidence="9">
    <location>
        <begin position="342"/>
        <end position="361"/>
    </location>
</feature>
<evidence type="ECO:0000313" key="12">
    <source>
        <dbReference type="Proteomes" id="UP000241229"/>
    </source>
</evidence>
<feature type="region of interest" description="Disordered" evidence="10">
    <location>
        <begin position="1038"/>
        <end position="1057"/>
    </location>
</feature>
<protein>
    <recommendedName>
        <fullName evidence="9">Efflux pump membrane transporter</fullName>
    </recommendedName>
</protein>
<comment type="caution">
    <text evidence="11">The sequence shown here is derived from an EMBL/GenBank/DDBJ whole genome shotgun (WGS) entry which is preliminary data.</text>
</comment>
<feature type="transmembrane region" description="Helical" evidence="9">
    <location>
        <begin position="396"/>
        <end position="419"/>
    </location>
</feature>
<evidence type="ECO:0000256" key="1">
    <source>
        <dbReference type="ARBA" id="ARBA00004429"/>
    </source>
</evidence>
<feature type="transmembrane region" description="Helical" evidence="9">
    <location>
        <begin position="467"/>
        <end position="489"/>
    </location>
</feature>
<keyword evidence="3 9" id="KW-0813">Transport</keyword>
<evidence type="ECO:0000256" key="7">
    <source>
        <dbReference type="ARBA" id="ARBA00022989"/>
    </source>
</evidence>
<evidence type="ECO:0000256" key="3">
    <source>
        <dbReference type="ARBA" id="ARBA00022448"/>
    </source>
</evidence>
<evidence type="ECO:0000256" key="5">
    <source>
        <dbReference type="ARBA" id="ARBA00022519"/>
    </source>
</evidence>
<keyword evidence="6 9" id="KW-0812">Transmembrane</keyword>
<evidence type="ECO:0000313" key="11">
    <source>
        <dbReference type="EMBL" id="PSJ58026.1"/>
    </source>
</evidence>
<proteinExistence type="inferred from homology"/>
<dbReference type="PANTHER" id="PTHR32063:SF13">
    <property type="entry name" value="MULTIDRUG EFFLUX PUMP SUBUNIT ACRB-RELATED"/>
    <property type="match status" value="1"/>
</dbReference>
<dbReference type="Gene3D" id="1.20.1640.10">
    <property type="entry name" value="Multidrug efflux transporter AcrB transmembrane domain"/>
    <property type="match status" value="2"/>
</dbReference>
<dbReference type="Gene3D" id="3.30.70.1430">
    <property type="entry name" value="Multidrug efflux transporter AcrB pore domain"/>
    <property type="match status" value="2"/>
</dbReference>
<dbReference type="SUPFAM" id="SSF82866">
    <property type="entry name" value="Multidrug efflux transporter AcrB transmembrane domain"/>
    <property type="match status" value="2"/>
</dbReference>
<feature type="transmembrane region" description="Helical" evidence="9">
    <location>
        <begin position="537"/>
        <end position="554"/>
    </location>
</feature>
<dbReference type="SUPFAM" id="SSF82714">
    <property type="entry name" value="Multidrug efflux transporter AcrB TolC docking domain, DN and DC subdomains"/>
    <property type="match status" value="2"/>
</dbReference>
<dbReference type="Gene3D" id="3.30.70.1440">
    <property type="entry name" value="Multidrug efflux transporter AcrB pore domain"/>
    <property type="match status" value="1"/>
</dbReference>
<comment type="subcellular location">
    <subcellularLocation>
        <location evidence="1 9">Cell inner membrane</location>
        <topology evidence="1 9">Multi-pass membrane protein</topology>
    </subcellularLocation>
</comment>
<evidence type="ECO:0000256" key="8">
    <source>
        <dbReference type="ARBA" id="ARBA00023136"/>
    </source>
</evidence>
<feature type="transmembrane region" description="Helical" evidence="9">
    <location>
        <begin position="973"/>
        <end position="995"/>
    </location>
</feature>
<keyword evidence="4" id="KW-1003">Cell membrane</keyword>
<dbReference type="NCBIfam" id="TIGR00915">
    <property type="entry name" value="2A0602"/>
    <property type="match status" value="1"/>
</dbReference>
<feature type="transmembrane region" description="Helical" evidence="9">
    <location>
        <begin position="924"/>
        <end position="945"/>
    </location>
</feature>
<organism evidence="11 12">
    <name type="scientific">Kumtagia ephedrae</name>
    <dbReference type="NCBI Taxonomy" id="2116701"/>
    <lineage>
        <taxon>Bacteria</taxon>
        <taxon>Pseudomonadati</taxon>
        <taxon>Pseudomonadota</taxon>
        <taxon>Alphaproteobacteria</taxon>
        <taxon>Hyphomicrobiales</taxon>
        <taxon>Phyllobacteriaceae</taxon>
        <taxon>Kumtagia</taxon>
    </lineage>
</organism>
<evidence type="ECO:0000256" key="9">
    <source>
        <dbReference type="RuleBase" id="RU364070"/>
    </source>
</evidence>
<feature type="transmembrane region" description="Helical" evidence="9">
    <location>
        <begin position="1001"/>
        <end position="1027"/>
    </location>
</feature>
<dbReference type="OrthoDB" id="9807350at2"/>
<feature type="transmembrane region" description="Helical" evidence="9">
    <location>
        <begin position="431"/>
        <end position="455"/>
    </location>
</feature>
<accession>A0A2P7S6D3</accession>
<dbReference type="Pfam" id="PF00873">
    <property type="entry name" value="ACR_tran"/>
    <property type="match status" value="1"/>
</dbReference>
<dbReference type="FunFam" id="3.30.70.1430:FF:000001">
    <property type="entry name" value="Efflux pump membrane transporter"/>
    <property type="match status" value="1"/>
</dbReference>
<name>A0A2P7S6D3_9HYPH</name>
<comment type="similarity">
    <text evidence="2 9">Belongs to the resistance-nodulation-cell division (RND) (TC 2.A.6) family.</text>
</comment>
<dbReference type="GO" id="GO:0015562">
    <property type="term" value="F:efflux transmembrane transporter activity"/>
    <property type="evidence" value="ECO:0007669"/>
    <property type="project" value="InterPro"/>
</dbReference>
<dbReference type="PANTHER" id="PTHR32063">
    <property type="match status" value="1"/>
</dbReference>
<gene>
    <name evidence="11" type="ORF">C7I84_16295</name>
</gene>
<keyword evidence="5 9" id="KW-0997">Cell inner membrane</keyword>
<feature type="transmembrane region" description="Helical" evidence="9">
    <location>
        <begin position="894"/>
        <end position="918"/>
    </location>
</feature>
<dbReference type="InterPro" id="IPR004764">
    <property type="entry name" value="MdtF-like"/>
</dbReference>
<dbReference type="InterPro" id="IPR001036">
    <property type="entry name" value="Acrflvin-R"/>
</dbReference>
<dbReference type="SUPFAM" id="SSF82693">
    <property type="entry name" value="Multidrug efflux transporter AcrB pore domain, PN1, PN2, PC1 and PC2 subdomains"/>
    <property type="match status" value="4"/>
</dbReference>
<feature type="transmembrane region" description="Helical" evidence="9">
    <location>
        <begin position="12"/>
        <end position="33"/>
    </location>
</feature>
<dbReference type="GO" id="GO:0042910">
    <property type="term" value="F:xenobiotic transmembrane transporter activity"/>
    <property type="evidence" value="ECO:0007669"/>
    <property type="project" value="TreeGrafter"/>
</dbReference>
<keyword evidence="8 9" id="KW-0472">Membrane</keyword>
<dbReference type="Gene3D" id="3.30.2090.10">
    <property type="entry name" value="Multidrug efflux transporter AcrB TolC docking domain, DN and DC subdomains"/>
    <property type="match status" value="2"/>
</dbReference>
<dbReference type="Gene3D" id="3.30.70.1320">
    <property type="entry name" value="Multidrug efflux transporter AcrB pore domain like"/>
    <property type="match status" value="1"/>
</dbReference>
<keyword evidence="12" id="KW-1185">Reference proteome</keyword>
<feature type="transmembrane region" description="Helical" evidence="9">
    <location>
        <begin position="368"/>
        <end position="390"/>
    </location>
</feature>
<evidence type="ECO:0000256" key="10">
    <source>
        <dbReference type="SAM" id="MobiDB-lite"/>
    </source>
</evidence>
<evidence type="ECO:0000256" key="2">
    <source>
        <dbReference type="ARBA" id="ARBA00010942"/>
    </source>
</evidence>
<dbReference type="GO" id="GO:0009636">
    <property type="term" value="P:response to toxic substance"/>
    <property type="evidence" value="ECO:0007669"/>
    <property type="project" value="UniProtKB-ARBA"/>
</dbReference>
<feature type="transmembrane region" description="Helical" evidence="9">
    <location>
        <begin position="871"/>
        <end position="887"/>
    </location>
</feature>
<dbReference type="InterPro" id="IPR027463">
    <property type="entry name" value="AcrB_DN_DC_subdom"/>
</dbReference>
<evidence type="ECO:0000256" key="6">
    <source>
        <dbReference type="ARBA" id="ARBA00022692"/>
    </source>
</evidence>
<sequence>MISKFFIERPVLANVIAILMVVIGIVSVINLPVAQYPNVVPPTVQVTTRYPGASARTVIDTVALPIEQQVNGVEDMLYMQSYAAADGSYSLTVTFAIGTDLDQAQVLVQNRVSSAMAALPQSVQVQGVNVQKKSTAILQIVTLTSPDGRYDSLYLSNYATIRLKDEIARLPGVGNVGVFGAGQYSMRIWLDAEKMRVRSLTAQDVVQALQQQSEQVTAGQVGMPPTPDGQSFQYTIDVSSRLDDPDQFAGVIVKSGGNAELTRVRDIGRVELGAQTYGQVFNLDGQQAAGLAIFQSPDANALDVARAVGAKMDQLAAEFPQGVVHDIPFDTTVFVSQAIGEVYKTLIEAAVLVLIVILLFLQDWRAMLVPATTVPVTIIGAFAAMAAMGFSINLSTLFAIVLAIGIVVDDAIIVVEGAAHNIDRGMSGHDAAIAAMDALFAPIVGITLVLMAVFLPASFLPGLTGQMYAQFALVIAATALLSAVNAATLKPTQCALWLRPSVPMERRNAFYRGFNALYQRLENGYARLIGSMARHSVPMVLIALAIIGAAGYGMSRAATGFLPIEDQGYVLAAVQLPDGAALGRTQAAMQQVEQIARPIPGVRQVITIAGVSALDNSSTLANAGIAYIMFDDWSERGRTESLPALYATLSKSLEAVQDARVLVLPPPPIQGIGNAGGFTMQIEVRDGSFDFGKLQRSVNAMVLAAETQSGIQRISAPFRASVPQYRVEVDREKVENLGLTTDAVFSTLASYLGSTYVDQFNKFGRVFQIYVQGDAQFRLKPDDIGNLTVRNKNGDMIPLGTVLTVTPSVGPSLISLYNLYPSASLVGVPAPGFSSGQAMRLMEEIAEKTLPPGVGFDWTALSYQEKLVGNQMYLVFALALLLVYLVLAGQYESWIAPVSVLLAVPLSLIGPVAVMLGLGVEINLYVQIGLVLLIALSAKNAILIVEVARELRHKGMPVVEAAAEAARARFRPILMTSFAFILGVLPLVFATGAGASARRSIGVTVVSGMTASVCLAVLFVPSFFVVLQRFEDWRASRKQPVAPSPRAEAVEEAADGR</sequence>
<keyword evidence="7 9" id="KW-1133">Transmembrane helix</keyword>
<dbReference type="EMBL" id="PXYK01000015">
    <property type="protein sequence ID" value="PSJ58026.1"/>
    <property type="molecule type" value="Genomic_DNA"/>
</dbReference>
<dbReference type="PRINTS" id="PR00702">
    <property type="entry name" value="ACRIFLAVINRP"/>
</dbReference>
<dbReference type="Proteomes" id="UP000241229">
    <property type="component" value="Unassembled WGS sequence"/>
</dbReference>
<dbReference type="AlphaFoldDB" id="A0A2P7S6D3"/>
<evidence type="ECO:0000256" key="4">
    <source>
        <dbReference type="ARBA" id="ARBA00022475"/>
    </source>
</evidence>
<reference evidence="11 12" key="1">
    <citation type="submission" date="2018-03" db="EMBL/GenBank/DDBJ databases">
        <title>The draft genome of Mesorhizobium sp. 6GN-30.</title>
        <authorList>
            <person name="Liu L."/>
            <person name="Li L."/>
            <person name="Wang T."/>
            <person name="Zhang X."/>
            <person name="Liang L."/>
        </authorList>
    </citation>
    <scope>NUCLEOTIDE SEQUENCE [LARGE SCALE GENOMIC DNA]</scope>
    <source>
        <strain evidence="11 12">6GN30</strain>
    </source>
</reference>